<keyword evidence="4" id="KW-1185">Reference proteome</keyword>
<reference evidence="3 4" key="1">
    <citation type="submission" date="2019-07" db="EMBL/GenBank/DDBJ databases">
        <title>Description of 53C-WASEF.</title>
        <authorList>
            <person name="Pitt A."/>
            <person name="Hahn M.W."/>
        </authorList>
    </citation>
    <scope>NUCLEOTIDE SEQUENCE [LARGE SCALE GENOMIC DNA]</scope>
    <source>
        <strain evidence="3 4">53C-WASEF</strain>
    </source>
</reference>
<comment type="caution">
    <text evidence="3">The sequence shown here is derived from an EMBL/GenBank/DDBJ whole genome shotgun (WGS) entry which is preliminary data.</text>
</comment>
<evidence type="ECO:0000313" key="3">
    <source>
        <dbReference type="EMBL" id="TSJ78068.1"/>
    </source>
</evidence>
<dbReference type="InterPro" id="IPR013424">
    <property type="entry name" value="Ice-binding_C"/>
</dbReference>
<dbReference type="AlphaFoldDB" id="A0A556QN39"/>
<protein>
    <submittedName>
        <fullName evidence="3">PEP-CTERM sorting domain-containing protein</fullName>
    </submittedName>
</protein>
<evidence type="ECO:0000313" key="4">
    <source>
        <dbReference type="Proteomes" id="UP000315648"/>
    </source>
</evidence>
<dbReference type="Proteomes" id="UP000315648">
    <property type="component" value="Unassembled WGS sequence"/>
</dbReference>
<dbReference type="RefSeq" id="WP_144228409.1">
    <property type="nucleotide sequence ID" value="NZ_CBCRVV010000001.1"/>
</dbReference>
<accession>A0A556QN39</accession>
<evidence type="ECO:0000256" key="1">
    <source>
        <dbReference type="SAM" id="SignalP"/>
    </source>
</evidence>
<proteinExistence type="predicted"/>
<keyword evidence="1" id="KW-0732">Signal</keyword>
<dbReference type="EMBL" id="VMBG01000001">
    <property type="protein sequence ID" value="TSJ78068.1"/>
    <property type="molecule type" value="Genomic_DNA"/>
</dbReference>
<feature type="signal peptide" evidence="1">
    <location>
        <begin position="1"/>
        <end position="28"/>
    </location>
</feature>
<feature type="chain" id="PRO_5021970896" evidence="1">
    <location>
        <begin position="29"/>
        <end position="205"/>
    </location>
</feature>
<sequence length="205" mass="21069">MKYRSTSISFLRIAAVCAALFTGSNAFAVILVNLTFDQNSVQLGTTGTFTISGSATSGGSTSSNGWQTYSNGAPGNLVQWLNVFVVTESLPVGVTIGSQTFNPSMVGSNLVNLGGSNNFRLASPSTNYGFSDVLQIGNGTTDQISGTFILSGSETGIDSLTVADFNMNIGNVTVTASAVPEPATYGVLAGAAVLGLACIRRRRTA</sequence>
<organism evidence="3 4">
    <name type="scientific">Rariglobus hedericola</name>
    <dbReference type="NCBI Taxonomy" id="2597822"/>
    <lineage>
        <taxon>Bacteria</taxon>
        <taxon>Pseudomonadati</taxon>
        <taxon>Verrucomicrobiota</taxon>
        <taxon>Opitutia</taxon>
        <taxon>Opitutales</taxon>
        <taxon>Opitutaceae</taxon>
        <taxon>Rariglobus</taxon>
    </lineage>
</organism>
<dbReference type="NCBIfam" id="TIGR02595">
    <property type="entry name" value="PEP_CTERM"/>
    <property type="match status" value="1"/>
</dbReference>
<feature type="domain" description="Ice-binding protein C-terminal" evidence="2">
    <location>
        <begin position="178"/>
        <end position="202"/>
    </location>
</feature>
<evidence type="ECO:0000259" key="2">
    <source>
        <dbReference type="Pfam" id="PF07589"/>
    </source>
</evidence>
<name>A0A556QN39_9BACT</name>
<gene>
    <name evidence="3" type="ORF">FPL22_01785</name>
</gene>
<dbReference type="Pfam" id="PF07589">
    <property type="entry name" value="PEP-CTERM"/>
    <property type="match status" value="1"/>
</dbReference>